<dbReference type="Gene3D" id="2.40.50.100">
    <property type="match status" value="1"/>
</dbReference>
<dbReference type="InterPro" id="IPR058647">
    <property type="entry name" value="BSH_CzcB-like"/>
</dbReference>
<evidence type="ECO:0000313" key="6">
    <source>
        <dbReference type="Proteomes" id="UP000287527"/>
    </source>
</evidence>
<dbReference type="Gene3D" id="1.10.287.470">
    <property type="entry name" value="Helix hairpin bin"/>
    <property type="match status" value="1"/>
</dbReference>
<reference evidence="5 6" key="1">
    <citation type="submission" date="2019-01" db="EMBL/GenBank/DDBJ databases">
        <title>Flavobacterium sp. nov.,isolated from freshwater.</title>
        <authorList>
            <person name="Zhang R."/>
            <person name="Du Z.-J."/>
        </authorList>
    </citation>
    <scope>NUCLEOTIDE SEQUENCE [LARGE SCALE GENOMIC DNA]</scope>
    <source>
        <strain evidence="5 6">1E403</strain>
    </source>
</reference>
<dbReference type="AlphaFoldDB" id="A0A3S3U1P4"/>
<dbReference type="Pfam" id="PF25989">
    <property type="entry name" value="YknX_C"/>
    <property type="match status" value="1"/>
</dbReference>
<dbReference type="Gene3D" id="2.40.30.170">
    <property type="match status" value="1"/>
</dbReference>
<dbReference type="InterPro" id="IPR058637">
    <property type="entry name" value="YknX-like_C"/>
</dbReference>
<dbReference type="Proteomes" id="UP000287527">
    <property type="component" value="Unassembled WGS sequence"/>
</dbReference>
<dbReference type="Gene3D" id="2.40.420.20">
    <property type="match status" value="1"/>
</dbReference>
<dbReference type="SUPFAM" id="SSF111369">
    <property type="entry name" value="HlyD-like secretion proteins"/>
    <property type="match status" value="1"/>
</dbReference>
<dbReference type="InterPro" id="IPR058792">
    <property type="entry name" value="Beta-barrel_RND_2"/>
</dbReference>
<dbReference type="InterPro" id="IPR006143">
    <property type="entry name" value="RND_pump_MFP"/>
</dbReference>
<sequence length="362" mass="39757">MKNILVPASALFISALILSSCGPNEKEIKPAEAAPQIETFQIKKEKLSSEIRLPAELSGFRQVDLYAKVASFVQELKVDIGSEVKEGQLLIVLEAPEISSQLAAAQSRLHSQEAIYTASNSTYNRILETSKVEGTISKNDLDVALARKSSDYAQLQAARASYKEIQIIQGYLQIRAPFTGIVTARNINIGAYVGPSGKGSDLPLLTVQDQKKLRLAVSVPEMYTGYLKNGDELSFSVRSMPNETFKAKIQRMSGALDLKLRSERVEMDVINNNNKLLPGMVAEVLLPLNAKDSTYVVPKTAVVNSSEGVYVIRVKDNKTQRVMVKKGRETADSTEVFGEFTPNETLIKVGTEELRDGTDIKN</sequence>
<evidence type="ECO:0000259" key="2">
    <source>
        <dbReference type="Pfam" id="PF25954"/>
    </source>
</evidence>
<dbReference type="NCBIfam" id="TIGR01730">
    <property type="entry name" value="RND_mfp"/>
    <property type="match status" value="1"/>
</dbReference>
<feature type="domain" description="CzcB-like barrel-sandwich hybrid" evidence="3">
    <location>
        <begin position="63"/>
        <end position="194"/>
    </location>
</feature>
<feature type="domain" description="YknX-like C-terminal permuted SH3-like" evidence="4">
    <location>
        <begin position="296"/>
        <end position="361"/>
    </location>
</feature>
<dbReference type="OrthoDB" id="9806939at2"/>
<feature type="domain" description="CusB-like beta-barrel" evidence="2">
    <location>
        <begin position="215"/>
        <end position="285"/>
    </location>
</feature>
<dbReference type="PANTHER" id="PTHR30469">
    <property type="entry name" value="MULTIDRUG RESISTANCE PROTEIN MDTA"/>
    <property type="match status" value="1"/>
</dbReference>
<accession>A0A3S3U1P4</accession>
<dbReference type="Pfam" id="PF25954">
    <property type="entry name" value="Beta-barrel_RND_2"/>
    <property type="match status" value="1"/>
</dbReference>
<evidence type="ECO:0000259" key="3">
    <source>
        <dbReference type="Pfam" id="PF25973"/>
    </source>
</evidence>
<proteinExistence type="inferred from homology"/>
<gene>
    <name evidence="5" type="ORF">EPI11_12725</name>
</gene>
<evidence type="ECO:0000259" key="4">
    <source>
        <dbReference type="Pfam" id="PF25989"/>
    </source>
</evidence>
<dbReference type="Pfam" id="PF25973">
    <property type="entry name" value="BSH_CzcB"/>
    <property type="match status" value="1"/>
</dbReference>
<dbReference type="EMBL" id="SBII01000009">
    <property type="protein sequence ID" value="RWW98786.1"/>
    <property type="molecule type" value="Genomic_DNA"/>
</dbReference>
<evidence type="ECO:0000256" key="1">
    <source>
        <dbReference type="ARBA" id="ARBA00009477"/>
    </source>
</evidence>
<evidence type="ECO:0000313" key="5">
    <source>
        <dbReference type="EMBL" id="RWW98786.1"/>
    </source>
</evidence>
<comment type="similarity">
    <text evidence="1">Belongs to the membrane fusion protein (MFP) (TC 8.A.1) family.</text>
</comment>
<name>A0A3S3U1P4_9FLAO</name>
<protein>
    <submittedName>
        <fullName evidence="5">Efflux RND transporter periplasmic adaptor subunit</fullName>
    </submittedName>
</protein>
<dbReference type="GO" id="GO:0015562">
    <property type="term" value="F:efflux transmembrane transporter activity"/>
    <property type="evidence" value="ECO:0007669"/>
    <property type="project" value="TreeGrafter"/>
</dbReference>
<comment type="caution">
    <text evidence="5">The sequence shown here is derived from an EMBL/GenBank/DDBJ whole genome shotgun (WGS) entry which is preliminary data.</text>
</comment>
<dbReference type="PROSITE" id="PS51257">
    <property type="entry name" value="PROKAR_LIPOPROTEIN"/>
    <property type="match status" value="1"/>
</dbReference>
<keyword evidence="6" id="KW-1185">Reference proteome</keyword>
<dbReference type="GO" id="GO:1990281">
    <property type="term" value="C:efflux pump complex"/>
    <property type="evidence" value="ECO:0007669"/>
    <property type="project" value="TreeGrafter"/>
</dbReference>
<dbReference type="RefSeq" id="WP_128390362.1">
    <property type="nucleotide sequence ID" value="NZ_SBII01000009.1"/>
</dbReference>
<dbReference type="PANTHER" id="PTHR30469:SF37">
    <property type="entry name" value="RAGD PROTEIN"/>
    <property type="match status" value="1"/>
</dbReference>
<organism evidence="5 6">
    <name type="scientific">Flavobacterium cerinum</name>
    <dbReference type="NCBI Taxonomy" id="2502784"/>
    <lineage>
        <taxon>Bacteria</taxon>
        <taxon>Pseudomonadati</taxon>
        <taxon>Bacteroidota</taxon>
        <taxon>Flavobacteriia</taxon>
        <taxon>Flavobacteriales</taxon>
        <taxon>Flavobacteriaceae</taxon>
        <taxon>Flavobacterium</taxon>
    </lineage>
</organism>